<dbReference type="Proteomes" id="UP001464891">
    <property type="component" value="Unassembled WGS sequence"/>
</dbReference>
<organism evidence="1 2">
    <name type="scientific">Trichocoleus desertorum GB2-A4</name>
    <dbReference type="NCBI Taxonomy" id="2933944"/>
    <lineage>
        <taxon>Bacteria</taxon>
        <taxon>Bacillati</taxon>
        <taxon>Cyanobacteriota</taxon>
        <taxon>Cyanophyceae</taxon>
        <taxon>Leptolyngbyales</taxon>
        <taxon>Trichocoleusaceae</taxon>
        <taxon>Trichocoleus</taxon>
    </lineage>
</organism>
<reference evidence="1 2" key="1">
    <citation type="submission" date="2022-04" db="EMBL/GenBank/DDBJ databases">
        <title>Positive selection, recombination, and allopatry shape intraspecific diversity of widespread and dominant cyanobacteria.</title>
        <authorList>
            <person name="Wei J."/>
            <person name="Shu W."/>
            <person name="Hu C."/>
        </authorList>
    </citation>
    <scope>NUCLEOTIDE SEQUENCE [LARGE SCALE GENOMIC DNA]</scope>
    <source>
        <strain evidence="1 2">GB2-A4</strain>
    </source>
</reference>
<accession>A0ABV0J6C7</accession>
<gene>
    <name evidence="1" type="ORF">NC998_09500</name>
</gene>
<evidence type="ECO:0000313" key="1">
    <source>
        <dbReference type="EMBL" id="MEP0817331.1"/>
    </source>
</evidence>
<sequence>MSDLKLEQEIERMALAMMIRNTHVGRDLIANLKCQLTLVEVAGVLLVSFERLISFDTDSFFWAVEHLVPADVMAEIRSITSPAIYQRLIGKGFLPGRDISVSENGQLLLNERAKTVLSPCCLVLI</sequence>
<name>A0ABV0J6C7_9CYAN</name>
<dbReference type="EMBL" id="JAMPKM010000004">
    <property type="protein sequence ID" value="MEP0817331.1"/>
    <property type="molecule type" value="Genomic_DNA"/>
</dbReference>
<protein>
    <submittedName>
        <fullName evidence="1">Uncharacterized protein</fullName>
    </submittedName>
</protein>
<proteinExistence type="predicted"/>
<evidence type="ECO:0000313" key="2">
    <source>
        <dbReference type="Proteomes" id="UP001464891"/>
    </source>
</evidence>
<keyword evidence="2" id="KW-1185">Reference proteome</keyword>
<comment type="caution">
    <text evidence="1">The sequence shown here is derived from an EMBL/GenBank/DDBJ whole genome shotgun (WGS) entry which is preliminary data.</text>
</comment>